<dbReference type="GO" id="GO:0005840">
    <property type="term" value="C:ribosome"/>
    <property type="evidence" value="ECO:0007669"/>
    <property type="project" value="UniProtKB-KW"/>
</dbReference>
<evidence type="ECO:0000256" key="1">
    <source>
        <dbReference type="ARBA" id="ARBA00007803"/>
    </source>
</evidence>
<dbReference type="Proteomes" id="UP000037210">
    <property type="component" value="Unassembled WGS sequence"/>
</dbReference>
<gene>
    <name evidence="5" type="ORF">AC482_01355</name>
</gene>
<keyword evidence="2 4" id="KW-0689">Ribosomal protein</keyword>
<evidence type="ECO:0000256" key="2">
    <source>
        <dbReference type="ARBA" id="ARBA00022980"/>
    </source>
</evidence>
<evidence type="ECO:0000256" key="4">
    <source>
        <dbReference type="RuleBase" id="RU003445"/>
    </source>
</evidence>
<proteinExistence type="inferred from homology"/>
<dbReference type="Pfam" id="PF01781">
    <property type="entry name" value="Ribosomal_L38e"/>
    <property type="match status" value="1"/>
</dbReference>
<dbReference type="AlphaFoldDB" id="A0A0M0BRK3"/>
<keyword evidence="3 4" id="KW-0687">Ribonucleoprotein</keyword>
<evidence type="ECO:0008006" key="7">
    <source>
        <dbReference type="Google" id="ProtNLM"/>
    </source>
</evidence>
<evidence type="ECO:0000313" key="6">
    <source>
        <dbReference type="Proteomes" id="UP000037210"/>
    </source>
</evidence>
<evidence type="ECO:0000313" key="5">
    <source>
        <dbReference type="EMBL" id="KON31228.1"/>
    </source>
</evidence>
<reference evidence="5 6" key="1">
    <citation type="submission" date="2015-06" db="EMBL/GenBank/DDBJ databases">
        <title>New insights into the roles of widespread benthic archaea in carbon and nitrogen cycling.</title>
        <authorList>
            <person name="Lazar C.S."/>
            <person name="Baker B.J."/>
            <person name="Seitz K.W."/>
            <person name="Hyde A.S."/>
            <person name="Dick G.J."/>
            <person name="Hinrichs K.-U."/>
            <person name="Teske A.P."/>
        </authorList>
    </citation>
    <scope>NUCLEOTIDE SEQUENCE [LARGE SCALE GENOMIC DNA]</scope>
    <source>
        <strain evidence="5">DG-45</strain>
    </source>
</reference>
<dbReference type="Gene3D" id="3.30.720.90">
    <property type="match status" value="1"/>
</dbReference>
<dbReference type="InterPro" id="IPR002675">
    <property type="entry name" value="Ribosomal_eL38"/>
</dbReference>
<comment type="caution">
    <text evidence="5">The sequence shown here is derived from an EMBL/GenBank/DDBJ whole genome shotgun (WGS) entry which is preliminary data.</text>
</comment>
<sequence length="64" mass="7483">MPKEIFDRDEFLALAEKASECRVKRLGDVMKLKLRTSKQLYTIKLESAEGEDLLEKIRCPKKEL</sequence>
<comment type="similarity">
    <text evidence="1 4">Belongs to the eukaryotic ribosomal protein eL38 family.</text>
</comment>
<name>A0A0M0BRK3_9ARCH</name>
<evidence type="ECO:0000256" key="3">
    <source>
        <dbReference type="ARBA" id="ARBA00023274"/>
    </source>
</evidence>
<protein>
    <recommendedName>
        <fullName evidence="7">50S ribosomal protein L38e</fullName>
    </recommendedName>
</protein>
<accession>A0A0M0BRK3</accession>
<dbReference type="GO" id="GO:0006412">
    <property type="term" value="P:translation"/>
    <property type="evidence" value="ECO:0007669"/>
    <property type="project" value="InterPro"/>
</dbReference>
<dbReference type="GO" id="GO:0003735">
    <property type="term" value="F:structural constituent of ribosome"/>
    <property type="evidence" value="ECO:0007669"/>
    <property type="project" value="InterPro"/>
</dbReference>
<dbReference type="InterPro" id="IPR038464">
    <property type="entry name" value="Ribosomal_eL38_sf"/>
</dbReference>
<dbReference type="EMBL" id="LFWZ01000009">
    <property type="protein sequence ID" value="KON31228.1"/>
    <property type="molecule type" value="Genomic_DNA"/>
</dbReference>
<organism evidence="5 6">
    <name type="scientific">miscellaneous Crenarchaeota group-15 archaeon DG-45</name>
    <dbReference type="NCBI Taxonomy" id="1685127"/>
    <lineage>
        <taxon>Archaea</taxon>
        <taxon>Candidatus Bathyarchaeota</taxon>
        <taxon>MCG-15</taxon>
    </lineage>
</organism>
<dbReference type="GO" id="GO:1990904">
    <property type="term" value="C:ribonucleoprotein complex"/>
    <property type="evidence" value="ECO:0007669"/>
    <property type="project" value="UniProtKB-KW"/>
</dbReference>